<dbReference type="PANTHER" id="PTHR30146">
    <property type="entry name" value="LACI-RELATED TRANSCRIPTIONAL REPRESSOR"/>
    <property type="match status" value="1"/>
</dbReference>
<dbReference type="Pfam" id="PF13377">
    <property type="entry name" value="Peripla_BP_3"/>
    <property type="match status" value="1"/>
</dbReference>
<dbReference type="SMART" id="SM00354">
    <property type="entry name" value="HTH_LACI"/>
    <property type="match status" value="1"/>
</dbReference>
<gene>
    <name evidence="5" type="ORF">DC3_31920</name>
</gene>
<keyword evidence="3" id="KW-0804">Transcription</keyword>
<dbReference type="SUPFAM" id="SSF53822">
    <property type="entry name" value="Periplasmic binding protein-like I"/>
    <property type="match status" value="1"/>
</dbReference>
<dbReference type="GO" id="GO:0000976">
    <property type="term" value="F:transcription cis-regulatory region binding"/>
    <property type="evidence" value="ECO:0007669"/>
    <property type="project" value="TreeGrafter"/>
</dbReference>
<evidence type="ECO:0000256" key="3">
    <source>
        <dbReference type="ARBA" id="ARBA00023163"/>
    </source>
</evidence>
<dbReference type="InterPro" id="IPR046335">
    <property type="entry name" value="LacI/GalR-like_sensor"/>
</dbReference>
<evidence type="ECO:0000256" key="1">
    <source>
        <dbReference type="ARBA" id="ARBA00023015"/>
    </source>
</evidence>
<dbReference type="InterPro" id="IPR000843">
    <property type="entry name" value="HTH_LacI"/>
</dbReference>
<protein>
    <submittedName>
        <fullName evidence="5">Transcriptional regulator</fullName>
    </submittedName>
</protein>
<proteinExistence type="predicted"/>
<dbReference type="RefSeq" id="WP_146885909.1">
    <property type="nucleotide sequence ID" value="NZ_BJXB01000014.1"/>
</dbReference>
<evidence type="ECO:0000313" key="6">
    <source>
        <dbReference type="Proteomes" id="UP000321306"/>
    </source>
</evidence>
<evidence type="ECO:0000256" key="2">
    <source>
        <dbReference type="ARBA" id="ARBA00023125"/>
    </source>
</evidence>
<keyword evidence="6" id="KW-1185">Reference proteome</keyword>
<dbReference type="InterPro" id="IPR028082">
    <property type="entry name" value="Peripla_BP_I"/>
</dbReference>
<dbReference type="OrthoDB" id="9784962at2"/>
<dbReference type="Pfam" id="PF00356">
    <property type="entry name" value="LacI"/>
    <property type="match status" value="1"/>
</dbReference>
<feature type="domain" description="HTH lacI-type" evidence="4">
    <location>
        <begin position="5"/>
        <end position="58"/>
    </location>
</feature>
<dbReference type="EMBL" id="BJXB01000014">
    <property type="protein sequence ID" value="GEM47557.1"/>
    <property type="molecule type" value="Genomic_DNA"/>
</dbReference>
<dbReference type="PROSITE" id="PS00356">
    <property type="entry name" value="HTH_LACI_1"/>
    <property type="match status" value="1"/>
</dbReference>
<dbReference type="PROSITE" id="PS50932">
    <property type="entry name" value="HTH_LACI_2"/>
    <property type="match status" value="1"/>
</dbReference>
<dbReference type="Gene3D" id="3.40.50.2300">
    <property type="match status" value="2"/>
</dbReference>
<reference evidence="5 6" key="1">
    <citation type="submission" date="2019-07" db="EMBL/GenBank/DDBJ databases">
        <title>Whole genome shotgun sequence of Deinococcus cellulosilyticus NBRC 106333.</title>
        <authorList>
            <person name="Hosoyama A."/>
            <person name="Uohara A."/>
            <person name="Ohji S."/>
            <person name="Ichikawa N."/>
        </authorList>
    </citation>
    <scope>NUCLEOTIDE SEQUENCE [LARGE SCALE GENOMIC DNA]</scope>
    <source>
        <strain evidence="5 6">NBRC 106333</strain>
    </source>
</reference>
<keyword evidence="1" id="KW-0805">Transcription regulation</keyword>
<accession>A0A511N509</accession>
<dbReference type="GO" id="GO:0003700">
    <property type="term" value="F:DNA-binding transcription factor activity"/>
    <property type="evidence" value="ECO:0007669"/>
    <property type="project" value="TreeGrafter"/>
</dbReference>
<dbReference type="SUPFAM" id="SSF47413">
    <property type="entry name" value="lambda repressor-like DNA-binding domains"/>
    <property type="match status" value="1"/>
</dbReference>
<dbReference type="PANTHER" id="PTHR30146:SF120">
    <property type="entry name" value="ALANINE RACEMASE"/>
    <property type="match status" value="1"/>
</dbReference>
<name>A0A511N509_DEIC1</name>
<dbReference type="InterPro" id="IPR010982">
    <property type="entry name" value="Lambda_DNA-bd_dom_sf"/>
</dbReference>
<dbReference type="Gene3D" id="1.10.260.40">
    <property type="entry name" value="lambda repressor-like DNA-binding domains"/>
    <property type="match status" value="1"/>
</dbReference>
<sequence>MSKHTIQDVARRARVGVGTVSRVLNNHPSVRKSTRDKVLAAIEDLGYAPNPHARRIAGGRSYTVSVMLPMVSVEFYVRLVNAIEECLDENRFDMAIFPLLGRARIERYLNSNRIAYQADGIIMCTYDLGKLFPDGALPTEHPVVLVDNESDHYDSVFLDNYYGGYLVGEYAGRLGLPAYSMTLEDDPEGVFVSQVFVDRKRGFDDGIASSNVRFVRDYPCGLHHQGGVQAAQQLLDEAVFPCTVFAAADVLAGSLMEEAGRRGLVVGRDIKVIGFDDQPWSQDMKLTTVHQPIEVMGRRAAEMLLERLSGYEGPPRKARFTPHLVERDSTLGEVLPAKYVAIAER</sequence>
<dbReference type="Proteomes" id="UP000321306">
    <property type="component" value="Unassembled WGS sequence"/>
</dbReference>
<dbReference type="CDD" id="cd01392">
    <property type="entry name" value="HTH_LacI"/>
    <property type="match status" value="1"/>
</dbReference>
<dbReference type="AlphaFoldDB" id="A0A511N509"/>
<organism evidence="5 6">
    <name type="scientific">Deinococcus cellulosilyticus (strain DSM 18568 / NBRC 106333 / KACC 11606 / 5516J-15)</name>
    <dbReference type="NCBI Taxonomy" id="1223518"/>
    <lineage>
        <taxon>Bacteria</taxon>
        <taxon>Thermotogati</taxon>
        <taxon>Deinococcota</taxon>
        <taxon>Deinococci</taxon>
        <taxon>Deinococcales</taxon>
        <taxon>Deinococcaceae</taxon>
        <taxon>Deinococcus</taxon>
    </lineage>
</organism>
<comment type="caution">
    <text evidence="5">The sequence shown here is derived from an EMBL/GenBank/DDBJ whole genome shotgun (WGS) entry which is preliminary data.</text>
</comment>
<keyword evidence="2" id="KW-0238">DNA-binding</keyword>
<evidence type="ECO:0000313" key="5">
    <source>
        <dbReference type="EMBL" id="GEM47557.1"/>
    </source>
</evidence>
<evidence type="ECO:0000259" key="4">
    <source>
        <dbReference type="PROSITE" id="PS50932"/>
    </source>
</evidence>